<keyword evidence="1" id="KW-0812">Transmembrane</keyword>
<accession>A0A0D6L6V7</accession>
<evidence type="ECO:0000313" key="2">
    <source>
        <dbReference type="EMBL" id="EPB66613.1"/>
    </source>
</evidence>
<name>A0A0D6L6V7_9BILA</name>
<dbReference type="EMBL" id="KE126013">
    <property type="protein sequence ID" value="EPB66613.1"/>
    <property type="molecule type" value="Genomic_DNA"/>
</dbReference>
<dbReference type="Proteomes" id="UP000054495">
    <property type="component" value="Unassembled WGS sequence"/>
</dbReference>
<proteinExistence type="predicted"/>
<dbReference type="InterPro" id="IPR019424">
    <property type="entry name" value="7TM_GPCR_Srsx"/>
</dbReference>
<feature type="transmembrane region" description="Helical" evidence="1">
    <location>
        <begin position="21"/>
        <end position="41"/>
    </location>
</feature>
<dbReference type="Pfam" id="PF10320">
    <property type="entry name" value="7TM_GPCR_Srsx"/>
    <property type="match status" value="1"/>
</dbReference>
<dbReference type="AlphaFoldDB" id="A0A0D6L6V7"/>
<gene>
    <name evidence="2" type="ORF">ANCCEY_14296</name>
</gene>
<reference evidence="2 3" key="1">
    <citation type="submission" date="2013-05" db="EMBL/GenBank/DDBJ databases">
        <title>Draft genome of the parasitic nematode Anyclostoma ceylanicum.</title>
        <authorList>
            <person name="Mitreva M."/>
        </authorList>
    </citation>
    <scope>NUCLEOTIDE SEQUENCE [LARGE SCALE GENOMIC DNA]</scope>
</reference>
<keyword evidence="3" id="KW-1185">Reference proteome</keyword>
<keyword evidence="1" id="KW-1133">Transmembrane helix</keyword>
<keyword evidence="1" id="KW-0472">Membrane</keyword>
<feature type="transmembrane region" description="Helical" evidence="1">
    <location>
        <begin position="53"/>
        <end position="76"/>
    </location>
</feature>
<evidence type="ECO:0000313" key="3">
    <source>
        <dbReference type="Proteomes" id="UP000054495"/>
    </source>
</evidence>
<protein>
    <submittedName>
        <fullName evidence="2">Uncharacterized protein</fullName>
    </submittedName>
</protein>
<evidence type="ECO:0000256" key="1">
    <source>
        <dbReference type="SAM" id="Phobius"/>
    </source>
</evidence>
<sequence>MSELANLRIYWGQTAMEQSSCFRLLSVYMFATIAQSLVYFLVVLDIHKMWPDYLYTIAMCTPAMLIAIVALLASCYNMNNEEVKKYCYYLKNQRLPVPRVKVFVAISINVPRRCFTASSQIETTTTGT</sequence>
<organism evidence="2 3">
    <name type="scientific">Ancylostoma ceylanicum</name>
    <dbReference type="NCBI Taxonomy" id="53326"/>
    <lineage>
        <taxon>Eukaryota</taxon>
        <taxon>Metazoa</taxon>
        <taxon>Ecdysozoa</taxon>
        <taxon>Nematoda</taxon>
        <taxon>Chromadorea</taxon>
        <taxon>Rhabditida</taxon>
        <taxon>Rhabditina</taxon>
        <taxon>Rhabditomorpha</taxon>
        <taxon>Strongyloidea</taxon>
        <taxon>Ancylostomatidae</taxon>
        <taxon>Ancylostomatinae</taxon>
        <taxon>Ancylostoma</taxon>
    </lineage>
</organism>